<name>R9LEB7_9BACL</name>
<dbReference type="OrthoDB" id="9999422at2"/>
<gene>
    <name evidence="2" type="ORF">C812_03723</name>
</gene>
<dbReference type="RefSeq" id="WP_016314111.1">
    <property type="nucleotide sequence ID" value="NZ_KE159655.1"/>
</dbReference>
<dbReference type="EMBL" id="ASSZ01000034">
    <property type="protein sequence ID" value="EOS54092.1"/>
    <property type="molecule type" value="Genomic_DNA"/>
</dbReference>
<reference evidence="2 3" key="1">
    <citation type="submission" date="2013-04" db="EMBL/GenBank/DDBJ databases">
        <title>The Genome Sequence of Paenibacillus barengoltzii G22.</title>
        <authorList>
            <consortium name="The Broad Institute Genomics Platform"/>
            <consortium name="The Broad Institute Genome Sequencing Center for Infectious Disease"/>
            <person name="Earl A."/>
            <person name="Xavier R."/>
            <person name="Elson C."/>
            <person name="Duck W."/>
            <person name="Walker B."/>
            <person name="Young S."/>
            <person name="Zeng Q."/>
            <person name="Gargeya S."/>
            <person name="Fitzgerald M."/>
            <person name="Haas B."/>
            <person name="Abouelleil A."/>
            <person name="Allen A.W."/>
            <person name="Alvarado L."/>
            <person name="Arachchi H.M."/>
            <person name="Berlin A.M."/>
            <person name="Chapman S.B."/>
            <person name="Gainer-Dewar J."/>
            <person name="Goldberg J."/>
            <person name="Griggs A."/>
            <person name="Gujja S."/>
            <person name="Hansen M."/>
            <person name="Howarth C."/>
            <person name="Imamovic A."/>
            <person name="Ireland A."/>
            <person name="Larimer J."/>
            <person name="McCowan C."/>
            <person name="Murphy C."/>
            <person name="Pearson M."/>
            <person name="Poon T.W."/>
            <person name="Priest M."/>
            <person name="Roberts A."/>
            <person name="Saif S."/>
            <person name="Shea T."/>
            <person name="Sisk P."/>
            <person name="Sykes S."/>
            <person name="Wortman J."/>
            <person name="Nusbaum C."/>
            <person name="Birren B."/>
        </authorList>
    </citation>
    <scope>NUCLEOTIDE SEQUENCE [LARGE SCALE GENOMIC DNA]</scope>
    <source>
        <strain evidence="2 3">G22</strain>
    </source>
</reference>
<comment type="caution">
    <text evidence="2">The sequence shown here is derived from an EMBL/GenBank/DDBJ whole genome shotgun (WGS) entry which is preliminary data.</text>
</comment>
<dbReference type="HOGENOM" id="CLU_1282177_0_0_9"/>
<dbReference type="GeneID" id="43347415"/>
<evidence type="ECO:0000313" key="2">
    <source>
        <dbReference type="EMBL" id="EOS54092.1"/>
    </source>
</evidence>
<proteinExistence type="predicted"/>
<evidence type="ECO:0000313" key="3">
    <source>
        <dbReference type="Proteomes" id="UP000019598"/>
    </source>
</evidence>
<dbReference type="AlphaFoldDB" id="R9LEB7"/>
<dbReference type="Proteomes" id="UP000019598">
    <property type="component" value="Unassembled WGS sequence"/>
</dbReference>
<feature type="chain" id="PRO_5004485521" evidence="1">
    <location>
        <begin position="26"/>
        <end position="215"/>
    </location>
</feature>
<feature type="signal peptide" evidence="1">
    <location>
        <begin position="1"/>
        <end position="25"/>
    </location>
</feature>
<protein>
    <submittedName>
        <fullName evidence="2">Uncharacterized protein</fullName>
    </submittedName>
</protein>
<sequence length="215" mass="23048">MKKILSLFLVLSLFAGIFGASGASAAPVKSESPVKSAAPISSITIPAEPLDPVDQMIRALIPKDVAIPADLFDVPIQNDSIGTFANDDVPLKGGYSYAHYYAAGGRVDVEVHQLYLNPTDARTYARNSETSIWDGVAWFAASFIPGAGPYLATLGLLQTISDSLFVSSIRQYADYDQSVVINIAKDNWYGTTSRSATYWNGMRSSVKADSSLNPA</sequence>
<evidence type="ECO:0000256" key="1">
    <source>
        <dbReference type="SAM" id="SignalP"/>
    </source>
</evidence>
<organism evidence="2 3">
    <name type="scientific">Paenibacillus barengoltzii G22</name>
    <dbReference type="NCBI Taxonomy" id="1235795"/>
    <lineage>
        <taxon>Bacteria</taxon>
        <taxon>Bacillati</taxon>
        <taxon>Bacillota</taxon>
        <taxon>Bacilli</taxon>
        <taxon>Bacillales</taxon>
        <taxon>Paenibacillaceae</taxon>
        <taxon>Paenibacillus</taxon>
    </lineage>
</organism>
<dbReference type="STRING" id="1235795.C812_03723"/>
<accession>R9LEB7</accession>
<keyword evidence="1" id="KW-0732">Signal</keyword>